<dbReference type="Proteomes" id="UP000800036">
    <property type="component" value="Unassembled WGS sequence"/>
</dbReference>
<evidence type="ECO:0000256" key="4">
    <source>
        <dbReference type="ARBA" id="ARBA00023136"/>
    </source>
</evidence>
<accession>A0A6A5V9L0</accession>
<feature type="transmembrane region" description="Helical" evidence="7">
    <location>
        <begin position="190"/>
        <end position="212"/>
    </location>
</feature>
<sequence length="408" mass="44846">MAAPRDRIPPCAGSPTPFWKANVVLQVVCLTIAGTLVFLRSFVRLGFSQLPRQWGTEDWLVTAAFINTVLWFIWLYTIIYCPVVLFIKLGILLMYRRLLVQKKYSALWVVIYSVGGVCIAFYTAIALAKIWQCRPVSGAWRKDRPSHCINTPLLILISGIFNTTTDIVIILIPIHAIWSLELELRKKIGVCAVLTVGAIAPVVSGIGIGLLHKARISLDTTLVQAELAAFVIIEITIGIIYTCLPLLPPLFHGSRKTDISRQKTSEHPESLLGPSQEPGGISSRLPLAMNFKQTQPMMLAREELNMLDKRNKAAAAASGSHATDMLDFLAEAGRIDDCVEKRRTGPSIQAREEINMSHKKNRSLSSHGSGRNTDLLDFLAEVGRIDDALGKGKGVASHSSTVSGPSKW</sequence>
<feature type="transmembrane region" description="Helical" evidence="7">
    <location>
        <begin position="21"/>
        <end position="39"/>
    </location>
</feature>
<proteinExistence type="inferred from homology"/>
<dbReference type="Pfam" id="PF20684">
    <property type="entry name" value="Fung_rhodopsin"/>
    <property type="match status" value="1"/>
</dbReference>
<evidence type="ECO:0000256" key="3">
    <source>
        <dbReference type="ARBA" id="ARBA00022989"/>
    </source>
</evidence>
<evidence type="ECO:0000256" key="7">
    <source>
        <dbReference type="SAM" id="Phobius"/>
    </source>
</evidence>
<feature type="transmembrane region" description="Helical" evidence="7">
    <location>
        <begin position="59"/>
        <end position="87"/>
    </location>
</feature>
<dbReference type="GO" id="GO:0016020">
    <property type="term" value="C:membrane"/>
    <property type="evidence" value="ECO:0007669"/>
    <property type="project" value="UniProtKB-SubCell"/>
</dbReference>
<feature type="transmembrane region" description="Helical" evidence="7">
    <location>
        <begin position="227"/>
        <end position="247"/>
    </location>
</feature>
<organism evidence="9 10">
    <name type="scientific">Bimuria novae-zelandiae CBS 107.79</name>
    <dbReference type="NCBI Taxonomy" id="1447943"/>
    <lineage>
        <taxon>Eukaryota</taxon>
        <taxon>Fungi</taxon>
        <taxon>Dikarya</taxon>
        <taxon>Ascomycota</taxon>
        <taxon>Pezizomycotina</taxon>
        <taxon>Dothideomycetes</taxon>
        <taxon>Pleosporomycetidae</taxon>
        <taxon>Pleosporales</taxon>
        <taxon>Massarineae</taxon>
        <taxon>Didymosphaeriaceae</taxon>
        <taxon>Bimuria</taxon>
    </lineage>
</organism>
<feature type="compositionally biased region" description="Basic and acidic residues" evidence="6">
    <location>
        <begin position="258"/>
        <end position="269"/>
    </location>
</feature>
<evidence type="ECO:0000256" key="6">
    <source>
        <dbReference type="SAM" id="MobiDB-lite"/>
    </source>
</evidence>
<comment type="subcellular location">
    <subcellularLocation>
        <location evidence="1">Membrane</location>
        <topology evidence="1">Multi-pass membrane protein</topology>
    </subcellularLocation>
</comment>
<gene>
    <name evidence="9" type="ORF">BU23DRAFT_571030</name>
</gene>
<protein>
    <recommendedName>
        <fullName evidence="8">Rhodopsin domain-containing protein</fullName>
    </recommendedName>
</protein>
<reference evidence="9" key="1">
    <citation type="journal article" date="2020" name="Stud. Mycol.">
        <title>101 Dothideomycetes genomes: a test case for predicting lifestyles and emergence of pathogens.</title>
        <authorList>
            <person name="Haridas S."/>
            <person name="Albert R."/>
            <person name="Binder M."/>
            <person name="Bloem J."/>
            <person name="Labutti K."/>
            <person name="Salamov A."/>
            <person name="Andreopoulos B."/>
            <person name="Baker S."/>
            <person name="Barry K."/>
            <person name="Bills G."/>
            <person name="Bluhm B."/>
            <person name="Cannon C."/>
            <person name="Castanera R."/>
            <person name="Culley D."/>
            <person name="Daum C."/>
            <person name="Ezra D."/>
            <person name="Gonzalez J."/>
            <person name="Henrissat B."/>
            <person name="Kuo A."/>
            <person name="Liang C."/>
            <person name="Lipzen A."/>
            <person name="Lutzoni F."/>
            <person name="Magnuson J."/>
            <person name="Mondo S."/>
            <person name="Nolan M."/>
            <person name="Ohm R."/>
            <person name="Pangilinan J."/>
            <person name="Park H.-J."/>
            <person name="Ramirez L."/>
            <person name="Alfaro M."/>
            <person name="Sun H."/>
            <person name="Tritt A."/>
            <person name="Yoshinaga Y."/>
            <person name="Zwiers L.-H."/>
            <person name="Turgeon B."/>
            <person name="Goodwin S."/>
            <person name="Spatafora J."/>
            <person name="Crous P."/>
            <person name="Grigoriev I."/>
        </authorList>
    </citation>
    <scope>NUCLEOTIDE SEQUENCE</scope>
    <source>
        <strain evidence="9">CBS 107.79</strain>
    </source>
</reference>
<feature type="transmembrane region" description="Helical" evidence="7">
    <location>
        <begin position="151"/>
        <end position="178"/>
    </location>
</feature>
<keyword evidence="4 7" id="KW-0472">Membrane</keyword>
<dbReference type="OrthoDB" id="5342292at2759"/>
<evidence type="ECO:0000259" key="8">
    <source>
        <dbReference type="Pfam" id="PF20684"/>
    </source>
</evidence>
<feature type="region of interest" description="Disordered" evidence="6">
    <location>
        <begin position="258"/>
        <end position="280"/>
    </location>
</feature>
<evidence type="ECO:0000256" key="5">
    <source>
        <dbReference type="ARBA" id="ARBA00038359"/>
    </source>
</evidence>
<keyword evidence="10" id="KW-1185">Reference proteome</keyword>
<evidence type="ECO:0000313" key="10">
    <source>
        <dbReference type="Proteomes" id="UP000800036"/>
    </source>
</evidence>
<feature type="region of interest" description="Disordered" evidence="6">
    <location>
        <begin position="347"/>
        <end position="370"/>
    </location>
</feature>
<dbReference type="AlphaFoldDB" id="A0A6A5V9L0"/>
<feature type="transmembrane region" description="Helical" evidence="7">
    <location>
        <begin position="107"/>
        <end position="131"/>
    </location>
</feature>
<evidence type="ECO:0000313" key="9">
    <source>
        <dbReference type="EMBL" id="KAF1969957.1"/>
    </source>
</evidence>
<keyword evidence="2 7" id="KW-0812">Transmembrane</keyword>
<name>A0A6A5V9L0_9PLEO</name>
<comment type="similarity">
    <text evidence="5">Belongs to the SAT4 family.</text>
</comment>
<evidence type="ECO:0000256" key="1">
    <source>
        <dbReference type="ARBA" id="ARBA00004141"/>
    </source>
</evidence>
<dbReference type="PANTHER" id="PTHR33048">
    <property type="entry name" value="PTH11-LIKE INTEGRAL MEMBRANE PROTEIN (AFU_ORTHOLOGUE AFUA_5G11245)"/>
    <property type="match status" value="1"/>
</dbReference>
<feature type="domain" description="Rhodopsin" evidence="8">
    <location>
        <begin position="44"/>
        <end position="252"/>
    </location>
</feature>
<dbReference type="PANTHER" id="PTHR33048:SF160">
    <property type="entry name" value="SAT4 FAMILY MEMBRANE PROTEIN"/>
    <property type="match status" value="1"/>
</dbReference>
<dbReference type="InterPro" id="IPR049326">
    <property type="entry name" value="Rhodopsin_dom_fungi"/>
</dbReference>
<evidence type="ECO:0000256" key="2">
    <source>
        <dbReference type="ARBA" id="ARBA00022692"/>
    </source>
</evidence>
<dbReference type="InterPro" id="IPR052337">
    <property type="entry name" value="SAT4-like"/>
</dbReference>
<keyword evidence="3 7" id="KW-1133">Transmembrane helix</keyword>
<dbReference type="EMBL" id="ML976704">
    <property type="protein sequence ID" value="KAF1969957.1"/>
    <property type="molecule type" value="Genomic_DNA"/>
</dbReference>